<evidence type="ECO:0000256" key="4">
    <source>
        <dbReference type="PROSITE-ProRule" id="PRU00433"/>
    </source>
</evidence>
<sequence length="168" mass="18708">MKLRNLIALFAVVLLISCGGEEKKKSTNDLPTKKAAVKKTPEKVEKTKVVEKEEIAVDLNNKGIGPVKSVTINEAIDKNMVADGKLLFKNKCSSCHKTNRKFIGPSMEGVVNRRSPEWIMNMILNPEGMVKNDPIAKALLVQFNGSPMANQHLTEKESRAVLEYFRTL</sequence>
<dbReference type="GO" id="GO:0046872">
    <property type="term" value="F:metal ion binding"/>
    <property type="evidence" value="ECO:0007669"/>
    <property type="project" value="UniProtKB-KW"/>
</dbReference>
<dbReference type="AlphaFoldDB" id="A0A176SZD2"/>
<gene>
    <name evidence="6" type="ORF">LPB303_16145</name>
</gene>
<dbReference type="GO" id="GO:0020037">
    <property type="term" value="F:heme binding"/>
    <property type="evidence" value="ECO:0007669"/>
    <property type="project" value="InterPro"/>
</dbReference>
<evidence type="ECO:0000259" key="5">
    <source>
        <dbReference type="PROSITE" id="PS51007"/>
    </source>
</evidence>
<dbReference type="RefSeq" id="WP_068452583.1">
    <property type="nucleotide sequence ID" value="NZ_CANKUV010000003.1"/>
</dbReference>
<reference evidence="6 7" key="1">
    <citation type="submission" date="2016-02" db="EMBL/GenBank/DDBJ databases">
        <title>Draft genome sequence of Polaribacter atrinae KACC17473.</title>
        <authorList>
            <person name="Shin S.-K."/>
            <person name="Yi H."/>
        </authorList>
    </citation>
    <scope>NUCLEOTIDE SEQUENCE [LARGE SCALE GENOMIC DNA]</scope>
    <source>
        <strain evidence="6 7">KACC 17473</strain>
    </source>
</reference>
<evidence type="ECO:0000256" key="1">
    <source>
        <dbReference type="ARBA" id="ARBA00022617"/>
    </source>
</evidence>
<dbReference type="GO" id="GO:0009055">
    <property type="term" value="F:electron transfer activity"/>
    <property type="evidence" value="ECO:0007669"/>
    <property type="project" value="InterPro"/>
</dbReference>
<dbReference type="EMBL" id="LVWE01000085">
    <property type="protein sequence ID" value="OAD40781.1"/>
    <property type="molecule type" value="Genomic_DNA"/>
</dbReference>
<organism evidence="6 7">
    <name type="scientific">Polaribacter atrinae</name>
    <dbReference type="NCBI Taxonomy" id="1333662"/>
    <lineage>
        <taxon>Bacteria</taxon>
        <taxon>Pseudomonadati</taxon>
        <taxon>Bacteroidota</taxon>
        <taxon>Flavobacteriia</taxon>
        <taxon>Flavobacteriales</taxon>
        <taxon>Flavobacteriaceae</taxon>
    </lineage>
</organism>
<keyword evidence="2 4" id="KW-0479">Metal-binding</keyword>
<protein>
    <submittedName>
        <fullName evidence="6">Cytochrome C</fullName>
    </submittedName>
</protein>
<proteinExistence type="predicted"/>
<dbReference type="PROSITE" id="PS51257">
    <property type="entry name" value="PROKAR_LIPOPROTEIN"/>
    <property type="match status" value="1"/>
</dbReference>
<feature type="domain" description="Cytochrome c" evidence="5">
    <location>
        <begin position="79"/>
        <end position="168"/>
    </location>
</feature>
<accession>A0A176SZD2</accession>
<dbReference type="Pfam" id="PF00034">
    <property type="entry name" value="Cytochrom_C"/>
    <property type="match status" value="1"/>
</dbReference>
<evidence type="ECO:0000313" key="6">
    <source>
        <dbReference type="EMBL" id="OAD40781.1"/>
    </source>
</evidence>
<dbReference type="OrthoDB" id="955119at2"/>
<dbReference type="PROSITE" id="PS51007">
    <property type="entry name" value="CYTC"/>
    <property type="match status" value="1"/>
</dbReference>
<comment type="caution">
    <text evidence="6">The sequence shown here is derived from an EMBL/GenBank/DDBJ whole genome shotgun (WGS) entry which is preliminary data.</text>
</comment>
<name>A0A176SZD2_9FLAO</name>
<dbReference type="InterPro" id="IPR036909">
    <property type="entry name" value="Cyt_c-like_dom_sf"/>
</dbReference>
<evidence type="ECO:0000313" key="7">
    <source>
        <dbReference type="Proteomes" id="UP000076923"/>
    </source>
</evidence>
<dbReference type="InterPro" id="IPR009056">
    <property type="entry name" value="Cyt_c-like_dom"/>
</dbReference>
<keyword evidence="3 4" id="KW-0408">Iron</keyword>
<dbReference type="SUPFAM" id="SSF46626">
    <property type="entry name" value="Cytochrome c"/>
    <property type="match status" value="1"/>
</dbReference>
<dbReference type="Proteomes" id="UP000076923">
    <property type="component" value="Unassembled WGS sequence"/>
</dbReference>
<keyword evidence="7" id="KW-1185">Reference proteome</keyword>
<evidence type="ECO:0000256" key="3">
    <source>
        <dbReference type="ARBA" id="ARBA00023004"/>
    </source>
</evidence>
<dbReference type="Gene3D" id="1.10.760.10">
    <property type="entry name" value="Cytochrome c-like domain"/>
    <property type="match status" value="1"/>
</dbReference>
<keyword evidence="1 4" id="KW-0349">Heme</keyword>
<dbReference type="STRING" id="1333662.LPB303_16145"/>
<evidence type="ECO:0000256" key="2">
    <source>
        <dbReference type="ARBA" id="ARBA00022723"/>
    </source>
</evidence>